<comment type="caution">
    <text evidence="2">The sequence shown here is derived from an EMBL/GenBank/DDBJ whole genome shotgun (WGS) entry which is preliminary data.</text>
</comment>
<dbReference type="PANTHER" id="PTHR47723:SF7">
    <property type="entry name" value="RNASE H FAMILY PROTEIN"/>
    <property type="match status" value="1"/>
</dbReference>
<dbReference type="InterPro" id="IPR036397">
    <property type="entry name" value="RNaseH_sf"/>
</dbReference>
<dbReference type="AlphaFoldDB" id="A0A2G2XC54"/>
<dbReference type="SUPFAM" id="SSF53098">
    <property type="entry name" value="Ribonuclease H-like"/>
    <property type="match status" value="1"/>
</dbReference>
<reference evidence="2 3" key="1">
    <citation type="journal article" date="2017" name="Genome Biol.">
        <title>New reference genome sequences of hot pepper reveal the massive evolution of plant disease-resistance genes by retroduplication.</title>
        <authorList>
            <person name="Kim S."/>
            <person name="Park J."/>
            <person name="Yeom S.I."/>
            <person name="Kim Y.M."/>
            <person name="Seo E."/>
            <person name="Kim K.T."/>
            <person name="Kim M.S."/>
            <person name="Lee J.M."/>
            <person name="Cheong K."/>
            <person name="Shin H.S."/>
            <person name="Kim S.B."/>
            <person name="Han K."/>
            <person name="Lee J."/>
            <person name="Park M."/>
            <person name="Lee H.A."/>
            <person name="Lee H.Y."/>
            <person name="Lee Y."/>
            <person name="Oh S."/>
            <person name="Lee J.H."/>
            <person name="Choi E."/>
            <person name="Choi E."/>
            <person name="Lee S.E."/>
            <person name="Jeon J."/>
            <person name="Kim H."/>
            <person name="Choi G."/>
            <person name="Song H."/>
            <person name="Lee J."/>
            <person name="Lee S.C."/>
            <person name="Kwon J.K."/>
            <person name="Lee H.Y."/>
            <person name="Koo N."/>
            <person name="Hong Y."/>
            <person name="Kim R.W."/>
            <person name="Kang W.H."/>
            <person name="Huh J.H."/>
            <person name="Kang B.C."/>
            <person name="Yang T.J."/>
            <person name="Lee Y.H."/>
            <person name="Bennetzen J.L."/>
            <person name="Choi D."/>
        </authorList>
    </citation>
    <scope>NUCLEOTIDE SEQUENCE [LARGE SCALE GENOMIC DNA]</scope>
    <source>
        <strain evidence="3">cv. PBC81</strain>
    </source>
</reference>
<accession>A0A2G2XC54</accession>
<organism evidence="2 3">
    <name type="scientific">Capsicum baccatum</name>
    <name type="common">Peruvian pepper</name>
    <dbReference type="NCBI Taxonomy" id="33114"/>
    <lineage>
        <taxon>Eukaryota</taxon>
        <taxon>Viridiplantae</taxon>
        <taxon>Streptophyta</taxon>
        <taxon>Embryophyta</taxon>
        <taxon>Tracheophyta</taxon>
        <taxon>Spermatophyta</taxon>
        <taxon>Magnoliopsida</taxon>
        <taxon>eudicotyledons</taxon>
        <taxon>Gunneridae</taxon>
        <taxon>Pentapetalae</taxon>
        <taxon>asterids</taxon>
        <taxon>lamiids</taxon>
        <taxon>Solanales</taxon>
        <taxon>Solanaceae</taxon>
        <taxon>Solanoideae</taxon>
        <taxon>Capsiceae</taxon>
        <taxon>Capsicum</taxon>
    </lineage>
</organism>
<dbReference type="PROSITE" id="PS50879">
    <property type="entry name" value="RNASE_H_1"/>
    <property type="match status" value="1"/>
</dbReference>
<evidence type="ECO:0000313" key="2">
    <source>
        <dbReference type="EMBL" id="PHT55029.1"/>
    </source>
</evidence>
<dbReference type="InterPro" id="IPR044730">
    <property type="entry name" value="RNase_H-like_dom_plant"/>
</dbReference>
<dbReference type="Proteomes" id="UP000224567">
    <property type="component" value="Unassembled WGS sequence"/>
</dbReference>
<feature type="domain" description="RNase H type-1" evidence="1">
    <location>
        <begin position="171"/>
        <end position="301"/>
    </location>
</feature>
<dbReference type="InterPro" id="IPR012337">
    <property type="entry name" value="RNaseH-like_sf"/>
</dbReference>
<sequence length="344" mass="39822">MVTRPGNIKVSQFLIDGRWNEEMIRQHAPPLLVPQILTTRFHFQDGVDDIPIWKPNESGTFTFSSAWELVRAKKERTRLHTNTWHRNIPFKVSFLLWRALRGKLPTNDRIAQFGSTLVDCFCCNRTAAETIDHVFVSGHFARHIWQFSALARINRRRHDVKVTSITWIKPAADFYKLNTDGSALQNPGSIGGGGILRDHHGNLIYAFSTPFGIGTNNQAEVKAAIFGVAWCIQHGYTKLILEVDSDLLIKWLTHHIQPPWRLDTDLRELQNLVSQLESFQSRHVHREANYTADALSKYSHHYDITQHYYTHQQLPRAAKGFFILEKLGTMNFRRRKLKRIKKPP</sequence>
<dbReference type="InterPro" id="IPR002156">
    <property type="entry name" value="RNaseH_domain"/>
</dbReference>
<proteinExistence type="predicted"/>
<dbReference type="CDD" id="cd06222">
    <property type="entry name" value="RNase_H_like"/>
    <property type="match status" value="1"/>
</dbReference>
<dbReference type="Gene3D" id="3.30.420.10">
    <property type="entry name" value="Ribonuclease H-like superfamily/Ribonuclease H"/>
    <property type="match status" value="1"/>
</dbReference>
<dbReference type="GO" id="GO:0004523">
    <property type="term" value="F:RNA-DNA hybrid ribonuclease activity"/>
    <property type="evidence" value="ECO:0007669"/>
    <property type="project" value="InterPro"/>
</dbReference>
<evidence type="ECO:0000259" key="1">
    <source>
        <dbReference type="PROSITE" id="PS50879"/>
    </source>
</evidence>
<gene>
    <name evidence="2" type="ORF">CQW23_03515</name>
</gene>
<dbReference type="PANTHER" id="PTHR47723">
    <property type="entry name" value="OS05G0353850 PROTEIN"/>
    <property type="match status" value="1"/>
</dbReference>
<keyword evidence="3" id="KW-1185">Reference proteome</keyword>
<dbReference type="OrthoDB" id="1270183at2759"/>
<dbReference type="InterPro" id="IPR053151">
    <property type="entry name" value="RNase_H-like"/>
</dbReference>
<evidence type="ECO:0000313" key="3">
    <source>
        <dbReference type="Proteomes" id="UP000224567"/>
    </source>
</evidence>
<dbReference type="InterPro" id="IPR026960">
    <property type="entry name" value="RVT-Znf"/>
</dbReference>
<dbReference type="Pfam" id="PF13966">
    <property type="entry name" value="zf-RVT"/>
    <property type="match status" value="1"/>
</dbReference>
<reference evidence="3" key="2">
    <citation type="journal article" date="2017" name="J. Anim. Genet.">
        <title>Multiple reference genome sequences of hot pepper reveal the massive evolution of plant disease resistance genes by retroduplication.</title>
        <authorList>
            <person name="Kim S."/>
            <person name="Park J."/>
            <person name="Yeom S.-I."/>
            <person name="Kim Y.-M."/>
            <person name="Seo E."/>
            <person name="Kim K.-T."/>
            <person name="Kim M.-S."/>
            <person name="Lee J.M."/>
            <person name="Cheong K."/>
            <person name="Shin H.-S."/>
            <person name="Kim S.-B."/>
            <person name="Han K."/>
            <person name="Lee J."/>
            <person name="Park M."/>
            <person name="Lee H.-A."/>
            <person name="Lee H.-Y."/>
            <person name="Lee Y."/>
            <person name="Oh S."/>
            <person name="Lee J.H."/>
            <person name="Choi E."/>
            <person name="Choi E."/>
            <person name="Lee S.E."/>
            <person name="Jeon J."/>
            <person name="Kim H."/>
            <person name="Choi G."/>
            <person name="Song H."/>
            <person name="Lee J."/>
            <person name="Lee S.-C."/>
            <person name="Kwon J.-K."/>
            <person name="Lee H.-Y."/>
            <person name="Koo N."/>
            <person name="Hong Y."/>
            <person name="Kim R.W."/>
            <person name="Kang W.-H."/>
            <person name="Huh J.H."/>
            <person name="Kang B.-C."/>
            <person name="Yang T.-J."/>
            <person name="Lee Y.-H."/>
            <person name="Bennetzen J.L."/>
            <person name="Choi D."/>
        </authorList>
    </citation>
    <scope>NUCLEOTIDE SEQUENCE [LARGE SCALE GENOMIC DNA]</scope>
    <source>
        <strain evidence="3">cv. PBC81</strain>
    </source>
</reference>
<dbReference type="GO" id="GO:0003676">
    <property type="term" value="F:nucleic acid binding"/>
    <property type="evidence" value="ECO:0007669"/>
    <property type="project" value="InterPro"/>
</dbReference>
<protein>
    <recommendedName>
        <fullName evidence="1">RNase H type-1 domain-containing protein</fullName>
    </recommendedName>
</protein>
<dbReference type="EMBL" id="MLFT02000002">
    <property type="protein sequence ID" value="PHT55029.1"/>
    <property type="molecule type" value="Genomic_DNA"/>
</dbReference>
<name>A0A2G2XC54_CAPBA</name>
<dbReference type="Pfam" id="PF13456">
    <property type="entry name" value="RVT_3"/>
    <property type="match status" value="1"/>
</dbReference>